<keyword evidence="1" id="KW-0472">Membrane</keyword>
<evidence type="ECO:0000256" key="1">
    <source>
        <dbReference type="SAM" id="Phobius"/>
    </source>
</evidence>
<dbReference type="RefSeq" id="WP_132001971.1">
    <property type="nucleotide sequence ID" value="NZ_JABUHM010000001.1"/>
</dbReference>
<proteinExistence type="predicted"/>
<keyword evidence="1" id="KW-0812">Transmembrane</keyword>
<evidence type="ECO:0000313" key="4">
    <source>
        <dbReference type="Proteomes" id="UP000295689"/>
    </source>
</evidence>
<reference evidence="3 4" key="1">
    <citation type="journal article" date="2015" name="Stand. Genomic Sci.">
        <title>Genomic Encyclopedia of Bacterial and Archaeal Type Strains, Phase III: the genomes of soil and plant-associated and newly described type strains.</title>
        <authorList>
            <person name="Whitman W.B."/>
            <person name="Woyke T."/>
            <person name="Klenk H.P."/>
            <person name="Zhou Y."/>
            <person name="Lilburn T.G."/>
            <person name="Beck B.J."/>
            <person name="De Vos P."/>
            <person name="Vandamme P."/>
            <person name="Eisen J.A."/>
            <person name="Garrity G."/>
            <person name="Hugenholtz P."/>
            <person name="Kyrpides N.C."/>
        </authorList>
    </citation>
    <scope>NUCLEOTIDE SEQUENCE [LARGE SCALE GENOMIC DNA]</scope>
    <source>
        <strain evidence="3 4">CV53</strain>
    </source>
</reference>
<dbReference type="InterPro" id="IPR051532">
    <property type="entry name" value="Ester_Hydrolysis_Enzymes"/>
</dbReference>
<dbReference type="AlphaFoldDB" id="A0A4R2BM53"/>
<accession>A0A4R2BM53</accession>
<dbReference type="InterPro" id="IPR036514">
    <property type="entry name" value="SGNH_hydro_sf"/>
</dbReference>
<evidence type="ECO:0000259" key="2">
    <source>
        <dbReference type="Pfam" id="PF13472"/>
    </source>
</evidence>
<name>A0A4R2BM53_9BACI</name>
<dbReference type="InterPro" id="IPR013830">
    <property type="entry name" value="SGNH_hydro"/>
</dbReference>
<dbReference type="GO" id="GO:0004622">
    <property type="term" value="F:phosphatidylcholine lysophospholipase activity"/>
    <property type="evidence" value="ECO:0007669"/>
    <property type="project" value="TreeGrafter"/>
</dbReference>
<dbReference type="Pfam" id="PF13472">
    <property type="entry name" value="Lipase_GDSL_2"/>
    <property type="match status" value="1"/>
</dbReference>
<keyword evidence="4" id="KW-1185">Reference proteome</keyword>
<gene>
    <name evidence="3" type="ORF">EV146_102247</name>
</gene>
<feature type="transmembrane region" description="Helical" evidence="1">
    <location>
        <begin position="6"/>
        <end position="24"/>
    </location>
</feature>
<keyword evidence="1" id="KW-1133">Transmembrane helix</keyword>
<comment type="caution">
    <text evidence="3">The sequence shown here is derived from an EMBL/GenBank/DDBJ whole genome shotgun (WGS) entry which is preliminary data.</text>
</comment>
<dbReference type="SUPFAM" id="SSF52266">
    <property type="entry name" value="SGNH hydrolase"/>
    <property type="match status" value="1"/>
</dbReference>
<dbReference type="Gene3D" id="3.40.50.1110">
    <property type="entry name" value="SGNH hydrolase"/>
    <property type="match status" value="1"/>
</dbReference>
<dbReference type="PANTHER" id="PTHR30383:SF27">
    <property type="entry name" value="SPORE GERMINATION LIPASE LIPC"/>
    <property type="match status" value="1"/>
</dbReference>
<protein>
    <submittedName>
        <fullName evidence="3">Lysophospholipase L1-like esterase</fullName>
    </submittedName>
</protein>
<dbReference type="PANTHER" id="PTHR30383">
    <property type="entry name" value="THIOESTERASE 1/PROTEASE 1/LYSOPHOSPHOLIPASE L1"/>
    <property type="match status" value="1"/>
</dbReference>
<evidence type="ECO:0000313" key="3">
    <source>
        <dbReference type="EMBL" id="TCN27299.1"/>
    </source>
</evidence>
<sequence>MKVLKYILAFFLFLGMGLGAWLYYPQYKINRMKSEAIEASSDQHKLTYLDYYRLSSDKDINHLALGDSIIHGYGASETENLVYKFSSQLGEQLNKSVHYNNEGINGITSTQLNQLVQDGTFDQKIKDADIITINVGGNDVLKTARHLDYSQAFNSFEELQSTFAGNLSAISNTIEKLNPEATIIFLELYNPLPLNDQFYTLADKLLPKWNLKIYEAAQQIPSSIVVQTTKVINGDNIQNIAPDGVHPNPNGYTAITEQMLKQFALEYRRQAV</sequence>
<organism evidence="3 4">
    <name type="scientific">Mesobacillus foraminis</name>
    <dbReference type="NCBI Taxonomy" id="279826"/>
    <lineage>
        <taxon>Bacteria</taxon>
        <taxon>Bacillati</taxon>
        <taxon>Bacillota</taxon>
        <taxon>Bacilli</taxon>
        <taxon>Bacillales</taxon>
        <taxon>Bacillaceae</taxon>
        <taxon>Mesobacillus</taxon>
    </lineage>
</organism>
<dbReference type="Proteomes" id="UP000295689">
    <property type="component" value="Unassembled WGS sequence"/>
</dbReference>
<feature type="domain" description="SGNH hydrolase-type esterase" evidence="2">
    <location>
        <begin position="64"/>
        <end position="253"/>
    </location>
</feature>
<dbReference type="EMBL" id="SLVV01000002">
    <property type="protein sequence ID" value="TCN27299.1"/>
    <property type="molecule type" value="Genomic_DNA"/>
</dbReference>